<dbReference type="Pfam" id="PF00203">
    <property type="entry name" value="Ribosomal_S19"/>
    <property type="match status" value="1"/>
</dbReference>
<comment type="similarity">
    <text evidence="3">Belongs to the universal ribosomal protein uS19 family.</text>
</comment>
<dbReference type="PANTHER" id="PTHR31942">
    <property type="entry name" value="MLO-LIKE PROTEIN 1"/>
    <property type="match status" value="1"/>
</dbReference>
<reference evidence="14" key="2">
    <citation type="submission" date="2020-08" db="EMBL/GenBank/DDBJ databases">
        <title>Plant Genome Project.</title>
        <authorList>
            <person name="Zhang R.-G."/>
        </authorList>
    </citation>
    <scope>NUCLEOTIDE SEQUENCE</scope>
    <source>
        <strain evidence="14">Huo1</strain>
        <tissue evidence="14">Leaf</tissue>
    </source>
</reference>
<dbReference type="PANTHER" id="PTHR31942:SF59">
    <property type="entry name" value="MLO-LIKE PROTEIN"/>
    <property type="match status" value="1"/>
</dbReference>
<evidence type="ECO:0000256" key="6">
    <source>
        <dbReference type="ARBA" id="ARBA00022980"/>
    </source>
</evidence>
<keyword evidence="7 11" id="KW-1133">Transmembrane helix</keyword>
<comment type="similarity">
    <text evidence="2 11">Belongs to the MLO family.</text>
</comment>
<dbReference type="GO" id="GO:0003735">
    <property type="term" value="F:structural constituent of ribosome"/>
    <property type="evidence" value="ECO:0007669"/>
    <property type="project" value="InterPro"/>
</dbReference>
<evidence type="ECO:0000256" key="7">
    <source>
        <dbReference type="ARBA" id="ARBA00022989"/>
    </source>
</evidence>
<keyword evidence="15" id="KW-1185">Reference proteome</keyword>
<feature type="transmembrane region" description="Helical" evidence="13">
    <location>
        <begin position="486"/>
        <end position="510"/>
    </location>
</feature>
<evidence type="ECO:0000256" key="3">
    <source>
        <dbReference type="ARBA" id="ARBA00007345"/>
    </source>
</evidence>
<evidence type="ECO:0000256" key="13">
    <source>
        <dbReference type="SAM" id="Phobius"/>
    </source>
</evidence>
<comment type="domain">
    <text evidence="11">The C-terminus contains a calmodulin-binding domain, which binds calmodulin in a calcium-dependent fashion.</text>
</comment>
<evidence type="ECO:0000256" key="2">
    <source>
        <dbReference type="ARBA" id="ARBA00006574"/>
    </source>
</evidence>
<dbReference type="InterPro" id="IPR004326">
    <property type="entry name" value="Mlo"/>
</dbReference>
<evidence type="ECO:0000256" key="5">
    <source>
        <dbReference type="ARBA" id="ARBA00022821"/>
    </source>
</evidence>
<keyword evidence="8 11" id="KW-0472">Membrane</keyword>
<dbReference type="GO" id="GO:0006412">
    <property type="term" value="P:translation"/>
    <property type="evidence" value="ECO:0007669"/>
    <property type="project" value="InterPro"/>
</dbReference>
<dbReference type="GO" id="GO:1990904">
    <property type="term" value="C:ribonucleoprotein complex"/>
    <property type="evidence" value="ECO:0007669"/>
    <property type="project" value="UniProtKB-KW"/>
</dbReference>
<name>A0A8X8Y6U0_SALSN</name>
<evidence type="ECO:0000256" key="12">
    <source>
        <dbReference type="SAM" id="MobiDB-lite"/>
    </source>
</evidence>
<gene>
    <name evidence="11" type="primary">MLO</name>
    <name evidence="14" type="ORF">SASPL_111654</name>
</gene>
<feature type="compositionally biased region" description="Polar residues" evidence="12">
    <location>
        <begin position="620"/>
        <end position="629"/>
    </location>
</feature>
<evidence type="ECO:0000256" key="1">
    <source>
        <dbReference type="ARBA" id="ARBA00004141"/>
    </source>
</evidence>
<reference evidence="14" key="1">
    <citation type="submission" date="2018-01" db="EMBL/GenBank/DDBJ databases">
        <authorList>
            <person name="Mao J.F."/>
        </authorList>
    </citation>
    <scope>NUCLEOTIDE SEQUENCE</scope>
    <source>
        <strain evidence="14">Huo1</strain>
        <tissue evidence="14">Leaf</tissue>
    </source>
</reference>
<feature type="region of interest" description="Disordered" evidence="12">
    <location>
        <begin position="581"/>
        <end position="641"/>
    </location>
</feature>
<dbReference type="GO" id="GO:0016020">
    <property type="term" value="C:membrane"/>
    <property type="evidence" value="ECO:0007669"/>
    <property type="project" value="UniProtKB-SubCell"/>
</dbReference>
<proteinExistence type="inferred from homology"/>
<feature type="transmembrane region" description="Helical" evidence="13">
    <location>
        <begin position="522"/>
        <end position="550"/>
    </location>
</feature>
<comment type="function">
    <text evidence="11">May be involved in modulation of pathogen defense and leaf cell death.</text>
</comment>
<dbReference type="Pfam" id="PF03094">
    <property type="entry name" value="Mlo"/>
    <property type="match status" value="1"/>
</dbReference>
<keyword evidence="9 11" id="KW-0568">Pathogenesis-related protein</keyword>
<organism evidence="14">
    <name type="scientific">Salvia splendens</name>
    <name type="common">Scarlet sage</name>
    <dbReference type="NCBI Taxonomy" id="180675"/>
    <lineage>
        <taxon>Eukaryota</taxon>
        <taxon>Viridiplantae</taxon>
        <taxon>Streptophyta</taxon>
        <taxon>Embryophyta</taxon>
        <taxon>Tracheophyta</taxon>
        <taxon>Spermatophyta</taxon>
        <taxon>Magnoliopsida</taxon>
        <taxon>eudicotyledons</taxon>
        <taxon>Gunneridae</taxon>
        <taxon>Pentapetalae</taxon>
        <taxon>asterids</taxon>
        <taxon>lamiids</taxon>
        <taxon>Lamiales</taxon>
        <taxon>Lamiaceae</taxon>
        <taxon>Nepetoideae</taxon>
        <taxon>Mentheae</taxon>
        <taxon>Salviinae</taxon>
        <taxon>Salvia</taxon>
        <taxon>Salvia subgen. Calosphace</taxon>
        <taxon>core Calosphace</taxon>
    </lineage>
</organism>
<evidence type="ECO:0000313" key="15">
    <source>
        <dbReference type="Proteomes" id="UP000298416"/>
    </source>
</evidence>
<protein>
    <recommendedName>
        <fullName evidence="11">MLO-like protein</fullName>
    </recommendedName>
</protein>
<evidence type="ECO:0000256" key="9">
    <source>
        <dbReference type="ARBA" id="ARBA00023265"/>
    </source>
</evidence>
<evidence type="ECO:0000256" key="4">
    <source>
        <dbReference type="ARBA" id="ARBA00022692"/>
    </source>
</evidence>
<dbReference type="GO" id="GO:0005840">
    <property type="term" value="C:ribosome"/>
    <property type="evidence" value="ECO:0007669"/>
    <property type="project" value="UniProtKB-KW"/>
</dbReference>
<dbReference type="EMBL" id="PNBA02000004">
    <property type="protein sequence ID" value="KAG6427410.1"/>
    <property type="molecule type" value="Genomic_DNA"/>
</dbReference>
<comment type="subcellular location">
    <subcellularLocation>
        <location evidence="1 11">Membrane</location>
        <topology evidence="1 11">Multi-pass membrane protein</topology>
    </subcellularLocation>
</comment>
<feature type="transmembrane region" description="Helical" evidence="13">
    <location>
        <begin position="141"/>
        <end position="162"/>
    </location>
</feature>
<feature type="transmembrane region" description="Helical" evidence="13">
    <location>
        <begin position="402"/>
        <end position="421"/>
    </location>
</feature>
<keyword evidence="10" id="KW-0687">Ribonucleoprotein</keyword>
<accession>A0A8X8Y6U0</accession>
<dbReference type="Proteomes" id="UP000298416">
    <property type="component" value="Unassembled WGS sequence"/>
</dbReference>
<dbReference type="GO" id="GO:0006952">
    <property type="term" value="P:defense response"/>
    <property type="evidence" value="ECO:0007669"/>
    <property type="project" value="UniProtKB-KW"/>
</dbReference>
<keyword evidence="6" id="KW-0689">Ribosomal protein</keyword>
<dbReference type="InterPro" id="IPR002222">
    <property type="entry name" value="Ribosomal_uS19"/>
</dbReference>
<evidence type="ECO:0000256" key="10">
    <source>
        <dbReference type="ARBA" id="ARBA00023274"/>
    </source>
</evidence>
<keyword evidence="4 11" id="KW-0812">Transmembrane</keyword>
<dbReference type="AlphaFoldDB" id="A0A8X8Y6U0"/>
<comment type="caution">
    <text evidence="14">The sequence shown here is derived from an EMBL/GenBank/DDBJ whole genome shotgun (WGS) entry which is preliminary data.</text>
</comment>
<evidence type="ECO:0000313" key="14">
    <source>
        <dbReference type="EMBL" id="KAG6427410.1"/>
    </source>
</evidence>
<keyword evidence="5 11" id="KW-0611">Plant defense</keyword>
<dbReference type="InterPro" id="IPR023575">
    <property type="entry name" value="Ribosomal_uS19_SF"/>
</dbReference>
<dbReference type="SUPFAM" id="SSF54570">
    <property type="entry name" value="Ribosomal protein S19"/>
    <property type="match status" value="1"/>
</dbReference>
<evidence type="ECO:0000256" key="11">
    <source>
        <dbReference type="RuleBase" id="RU280816"/>
    </source>
</evidence>
<feature type="compositionally biased region" description="Acidic residues" evidence="12">
    <location>
        <begin position="631"/>
        <end position="641"/>
    </location>
</feature>
<feature type="transmembrane region" description="Helical" evidence="13">
    <location>
        <begin position="427"/>
        <end position="445"/>
    </location>
</feature>
<dbReference type="GO" id="GO:0005516">
    <property type="term" value="F:calmodulin binding"/>
    <property type="evidence" value="ECO:0007669"/>
    <property type="project" value="UniProtKB-KW"/>
</dbReference>
<sequence>MVGHRVSVYDGRKHVPFRISENMVGHKLGELKPRRHNRKEVHARAKAATKKKNHLSIRDRMREKKESFHLALVEQWRPETPLLSLWSKLQCGPSPLCASSSSPFLLYSSTSSNFLQIGSRDVEKLRYTMLWGGLNQVFNHFFLYIYLLYSYFFFFVFILFSVGTELMLLGFMSLLLAATQQYISKICVPSEVADTMLPCRKQVVIAETQSLSACRNFVDGPSAYGLISDDVKKLISRRLAEDVGDGGQVNKTEKNDNATDSCSSKGKVSLVTEKGIQQLQHFIFVLAVMQIVYSVLTLALGRAKMRRWKAWEKETQTTDYQVANDPNRFRLTRQTTFGRRHSNCTDTSIQLWIKCFFRQFFHSVAKVDYFTIRHGFIMAHFSSSQSNFDFQKYIERSLDEDFTVMVSISPMMWFLVVIFMLLDVRGWHSYLWISCVPLLIVLTLGTKLELVVTKMAVQLRDKNNVIIGVPLVKPNDELFWFKRPGLVLSLLHLTLFVNAFELAFFIWVTIQFGFSSCYHEHTVIIATRIVLAVAVQVICSYITLPLYALVTQMGSEFRGKVIGERTALVLKQWHAQVRGKRKQQQQQQQQQQHSVMMQSPPPIMSSRPTNLNHTPDSELTVVNSASRITEITEEQDEERSS</sequence>
<evidence type="ECO:0000256" key="8">
    <source>
        <dbReference type="ARBA" id="ARBA00023136"/>
    </source>
</evidence>
<feature type="transmembrane region" description="Helical" evidence="13">
    <location>
        <begin position="279"/>
        <end position="300"/>
    </location>
</feature>
<dbReference type="Gene3D" id="3.30.860.10">
    <property type="entry name" value="30s Ribosomal Protein S19, Chain A"/>
    <property type="match status" value="1"/>
</dbReference>
<keyword evidence="11" id="KW-0112">Calmodulin-binding</keyword>